<gene>
    <name evidence="1" type="ORF">HQ497_00470</name>
</gene>
<dbReference type="AlphaFoldDB" id="A0A973A774"/>
<proteinExistence type="predicted"/>
<protein>
    <submittedName>
        <fullName evidence="1">Uncharacterized protein</fullName>
    </submittedName>
</protein>
<evidence type="ECO:0000313" key="1">
    <source>
        <dbReference type="EMBL" id="NQV63810.1"/>
    </source>
</evidence>
<evidence type="ECO:0000313" key="2">
    <source>
        <dbReference type="Proteomes" id="UP000754644"/>
    </source>
</evidence>
<comment type="caution">
    <text evidence="1">The sequence shown here is derived from an EMBL/GenBank/DDBJ whole genome shotgun (WGS) entry which is preliminary data.</text>
</comment>
<sequence>MQLNRFTQIVEAYGSQPQHWPQAERQAASLFAEQQPEAQRLLARHDDLDRRLNAATVAPLNGLEARIFARVIGSSTTQSDVQTTKSNGLLSHFLNWLMPPQTLPSLLWRPGLVAAIPLLIGLFIGSNLNISALDESDSWDEQVYLLALTADTLETYP</sequence>
<organism evidence="1 2">
    <name type="scientific">SAR86 cluster bacterium</name>
    <dbReference type="NCBI Taxonomy" id="2030880"/>
    <lineage>
        <taxon>Bacteria</taxon>
        <taxon>Pseudomonadati</taxon>
        <taxon>Pseudomonadota</taxon>
        <taxon>Gammaproteobacteria</taxon>
        <taxon>SAR86 cluster</taxon>
    </lineage>
</organism>
<dbReference type="Proteomes" id="UP000754644">
    <property type="component" value="Unassembled WGS sequence"/>
</dbReference>
<name>A0A973A774_9GAMM</name>
<accession>A0A973A774</accession>
<reference evidence="1" key="1">
    <citation type="submission" date="2020-05" db="EMBL/GenBank/DDBJ databases">
        <title>Sulfur intermediates as new biogeochemical hubs in an aquatic model microbial ecosystem.</title>
        <authorList>
            <person name="Vigneron A."/>
        </authorList>
    </citation>
    <scope>NUCLEOTIDE SEQUENCE</scope>
    <source>
        <strain evidence="1">Bin.250</strain>
    </source>
</reference>
<dbReference type="EMBL" id="JABMOJ010000018">
    <property type="protein sequence ID" value="NQV63810.1"/>
    <property type="molecule type" value="Genomic_DNA"/>
</dbReference>